<feature type="compositionally biased region" description="Polar residues" evidence="5">
    <location>
        <begin position="1074"/>
        <end position="1085"/>
    </location>
</feature>
<keyword evidence="3" id="KW-0347">Helicase</keyword>
<dbReference type="Gene3D" id="3.40.50.300">
    <property type="entry name" value="P-loop containing nucleotide triphosphate hydrolases"/>
    <property type="match status" value="1"/>
</dbReference>
<keyword evidence="1" id="KW-0547">Nucleotide-binding</keyword>
<sequence>MSNNHYQKDNQQQYRPNNQYNGGGGNQNYGNNQNGGGNPNFNNNSYNNGGGGGGGQMNNSYGGGGGGGQNGNSYNGGGGYQKGNYQKAPFQKRDNFGANNNNNSNMNAGGGGPAGAENTENNVAANPGSNFNNNGGGGGAPSYNKPYGGGNTYQKYQGGGGGQRFQPKGEGGYNGGGGGSGFKPQYQGGVKKFGNFNKGGGNWQSKYQNNNNNNYSQSCNNENGGAGTNSGYNNGGGYQNKPRFNNGGQDRPPYQPRQNNYQKPGGAGPNDYQQNNGQNNYQNQNMPPQDQFNNGFSNNNMNMPGQRPQQQEELTPKIQFEISQRDYFSIKFQKYFDASCVNIVKGFKSKGRDVVNYDSQRKIWNIRIEEYEQVYDQITSYVRSNPKNANVELSGIPNFVLQLLRGENQQDNQYENGSSDNRLYPYQRQGIIEGIKLQGRFLLFDEMGMGKTLQALSVALVYQDEWPLLIICPSQLKGFWRDQLMHWIPGINNSEISIVKRAENIFESGILIASFKVATKFSNQMQKRGIRVAIIDECQEFKSLNSDQISLVTSKSFKLAIVFKKMARKVSSFMEARIVESYTQLWRTTSSQEGRNANLWARKCLLLSSKDSQSSQISKRLKPSNRCQAEILEKVSSQFANNIEREFQRLIQLVKSKTQGSHSEINHLFNISGQQNFEHNELAPPMTSSQDDQLLNRLLQITAKSKSKGIKKHLNLIIDNDQKFIFMAYHQHIMEEIEQIVQQYIEESKNKNDMIYGYIKLDQNTSQDLRQMRIRDFQENKSCKIAILSMTIGSLAQTLTASSTIIFTEIHWNLDLMNQPLRRDNNSGGGMNHQDNESLNVQYLYGKETLDDITFSVCFPELIQNSTDLQVLSQPNDNKRIHPDGTLNQQSKPIDARKRDMKLKDKLTYDQENEQDIISAISDMDMLQQCIQEDGGNQTIGNNYDQNMNNNRFECYSQNREMLQKQGGYSNSSNNMNGYSNQGNMMGNKRQMYNSDEIDNYDQHQQQQQQHLNHGSMPLHSQENELIINFQENMDQLNMNMCMDGGLEGDHNQYYDENIQPNSQGNYLRGHQMMGSQQNQDGCDEQNQYNIDSVQMREFLNASQNGQKNDGQEPGASADSTAANQSHSDQKNSSSFPKNLEIDNKVESFFNKQNGNEGQSNKDKQNSNKPREFKPQFKSSQPQPLQKKNPMQTSNQSTANTVKGLDSSGMAMSLSQEGGNSQLMTSEAILRKMCEEDQKIEEILENMNKLIQENKKKFQQQSI</sequence>
<dbReference type="InterPro" id="IPR038718">
    <property type="entry name" value="SNF2-like_sf"/>
</dbReference>
<dbReference type="EMBL" id="CCKQ01006307">
    <property type="protein sequence ID" value="CDW77613.1"/>
    <property type="molecule type" value="Genomic_DNA"/>
</dbReference>
<dbReference type="GO" id="GO:0006281">
    <property type="term" value="P:DNA repair"/>
    <property type="evidence" value="ECO:0007669"/>
    <property type="project" value="TreeGrafter"/>
</dbReference>
<feature type="compositionally biased region" description="Polar residues" evidence="5">
    <location>
        <begin position="1118"/>
        <end position="1137"/>
    </location>
</feature>
<dbReference type="InterPro" id="IPR000330">
    <property type="entry name" value="SNF2_N"/>
</dbReference>
<evidence type="ECO:0000313" key="7">
    <source>
        <dbReference type="EMBL" id="CDW77613.1"/>
    </source>
</evidence>
<dbReference type="Pfam" id="PF00176">
    <property type="entry name" value="SNF2-rel_dom"/>
    <property type="match status" value="1"/>
</dbReference>
<dbReference type="InterPro" id="IPR001650">
    <property type="entry name" value="Helicase_C-like"/>
</dbReference>
<gene>
    <name evidence="7" type="primary">Contig15769.g16808</name>
    <name evidence="7" type="ORF">STYLEM_6576</name>
</gene>
<feature type="compositionally biased region" description="Low complexity" evidence="5">
    <location>
        <begin position="115"/>
        <end position="133"/>
    </location>
</feature>
<dbReference type="OrthoDB" id="2801544at2759"/>
<feature type="domain" description="Helicase ATP-binding" evidence="6">
    <location>
        <begin position="432"/>
        <end position="554"/>
    </location>
</feature>
<feature type="compositionally biased region" description="Low complexity" evidence="5">
    <location>
        <begin position="203"/>
        <end position="223"/>
    </location>
</feature>
<feature type="compositionally biased region" description="Low complexity" evidence="5">
    <location>
        <begin position="269"/>
        <end position="303"/>
    </location>
</feature>
<organism evidence="7 8">
    <name type="scientific">Stylonychia lemnae</name>
    <name type="common">Ciliate</name>
    <dbReference type="NCBI Taxonomy" id="5949"/>
    <lineage>
        <taxon>Eukaryota</taxon>
        <taxon>Sar</taxon>
        <taxon>Alveolata</taxon>
        <taxon>Ciliophora</taxon>
        <taxon>Intramacronucleata</taxon>
        <taxon>Spirotrichea</taxon>
        <taxon>Stichotrichia</taxon>
        <taxon>Sporadotrichida</taxon>
        <taxon>Oxytrichidae</taxon>
        <taxon>Stylonychinae</taxon>
        <taxon>Stylonychia</taxon>
    </lineage>
</organism>
<feature type="compositionally biased region" description="Low complexity" evidence="5">
    <location>
        <begin position="182"/>
        <end position="196"/>
    </location>
</feature>
<dbReference type="GO" id="GO:0005524">
    <property type="term" value="F:ATP binding"/>
    <property type="evidence" value="ECO:0007669"/>
    <property type="project" value="InterPro"/>
</dbReference>
<dbReference type="SMART" id="SM00487">
    <property type="entry name" value="DEXDc"/>
    <property type="match status" value="1"/>
</dbReference>
<evidence type="ECO:0000256" key="5">
    <source>
        <dbReference type="SAM" id="MobiDB-lite"/>
    </source>
</evidence>
<dbReference type="InterPro" id="IPR027417">
    <property type="entry name" value="P-loop_NTPase"/>
</dbReference>
<dbReference type="GO" id="GO:0016787">
    <property type="term" value="F:hydrolase activity"/>
    <property type="evidence" value="ECO:0007669"/>
    <property type="project" value="UniProtKB-KW"/>
</dbReference>
<evidence type="ECO:0000259" key="6">
    <source>
        <dbReference type="PROSITE" id="PS51192"/>
    </source>
</evidence>
<dbReference type="PROSITE" id="PS51192">
    <property type="entry name" value="HELICASE_ATP_BIND_1"/>
    <property type="match status" value="1"/>
</dbReference>
<dbReference type="InterPro" id="IPR014001">
    <property type="entry name" value="Helicase_ATP-bd"/>
</dbReference>
<feature type="compositionally biased region" description="Gly residues" evidence="5">
    <location>
        <begin position="147"/>
        <end position="181"/>
    </location>
</feature>
<feature type="compositionally biased region" description="Basic and acidic residues" evidence="5">
    <location>
        <begin position="1160"/>
        <end position="1175"/>
    </location>
</feature>
<evidence type="ECO:0000256" key="4">
    <source>
        <dbReference type="ARBA" id="ARBA00022840"/>
    </source>
</evidence>
<feature type="region of interest" description="Disordered" evidence="5">
    <location>
        <begin position="1"/>
        <end position="52"/>
    </location>
</feature>
<keyword evidence="8" id="KW-1185">Reference proteome</keyword>
<dbReference type="GO" id="GO:0043596">
    <property type="term" value="C:nuclear replication fork"/>
    <property type="evidence" value="ECO:0007669"/>
    <property type="project" value="TreeGrafter"/>
</dbReference>
<dbReference type="InParanoid" id="A0A078A9Y4"/>
<feature type="compositionally biased region" description="Low complexity" evidence="5">
    <location>
        <begin position="10"/>
        <end position="20"/>
    </location>
</feature>
<evidence type="ECO:0000256" key="1">
    <source>
        <dbReference type="ARBA" id="ARBA00022741"/>
    </source>
</evidence>
<dbReference type="GO" id="GO:0031297">
    <property type="term" value="P:replication fork processing"/>
    <property type="evidence" value="ECO:0007669"/>
    <property type="project" value="TreeGrafter"/>
</dbReference>
<keyword evidence="4" id="KW-0067">ATP-binding</keyword>
<dbReference type="AlphaFoldDB" id="A0A078A9Y4"/>
<feature type="compositionally biased region" description="Gly residues" evidence="5">
    <location>
        <begin position="224"/>
        <end position="238"/>
    </location>
</feature>
<name>A0A078A9Y4_STYLE</name>
<feature type="region of interest" description="Disordered" evidence="5">
    <location>
        <begin position="1053"/>
        <end position="1085"/>
    </location>
</feature>
<dbReference type="Proteomes" id="UP000039865">
    <property type="component" value="Unassembled WGS sequence"/>
</dbReference>
<dbReference type="InterPro" id="IPR049730">
    <property type="entry name" value="SNF2/RAD54-like_C"/>
</dbReference>
<evidence type="ECO:0000313" key="8">
    <source>
        <dbReference type="Proteomes" id="UP000039865"/>
    </source>
</evidence>
<accession>A0A078A9Y4</accession>
<dbReference type="Pfam" id="PF00271">
    <property type="entry name" value="Helicase_C"/>
    <property type="match status" value="1"/>
</dbReference>
<reference evidence="7 8" key="1">
    <citation type="submission" date="2014-06" db="EMBL/GenBank/DDBJ databases">
        <authorList>
            <person name="Swart Estienne"/>
        </authorList>
    </citation>
    <scope>NUCLEOTIDE SEQUENCE [LARGE SCALE GENOMIC DNA]</scope>
    <source>
        <strain evidence="7 8">130c</strain>
    </source>
</reference>
<feature type="region of interest" description="Disordered" evidence="5">
    <location>
        <begin position="874"/>
        <end position="894"/>
    </location>
</feature>
<feature type="region of interest" description="Disordered" evidence="5">
    <location>
        <begin position="1151"/>
        <end position="1220"/>
    </location>
</feature>
<dbReference type="PANTHER" id="PTHR45766:SF3">
    <property type="entry name" value="DNA ANNEALING HELICASE AND ENDONUCLEASE ZRANB3"/>
    <property type="match status" value="1"/>
</dbReference>
<dbReference type="CDD" id="cd18793">
    <property type="entry name" value="SF2_C_SNF"/>
    <property type="match status" value="1"/>
</dbReference>
<proteinExistence type="predicted"/>
<feature type="compositionally biased region" description="Polar residues" evidence="5">
    <location>
        <begin position="1177"/>
        <end position="1201"/>
    </location>
</feature>
<dbReference type="Gene3D" id="3.40.50.10810">
    <property type="entry name" value="Tandem AAA-ATPase domain"/>
    <property type="match status" value="1"/>
</dbReference>
<dbReference type="PANTHER" id="PTHR45766">
    <property type="entry name" value="DNA ANNEALING HELICASE AND ENDONUCLEASE ZRANB3 FAMILY MEMBER"/>
    <property type="match status" value="1"/>
</dbReference>
<feature type="region of interest" description="Disordered" evidence="5">
    <location>
        <begin position="1104"/>
        <end position="1138"/>
    </location>
</feature>
<evidence type="ECO:0000256" key="3">
    <source>
        <dbReference type="ARBA" id="ARBA00022806"/>
    </source>
</evidence>
<dbReference type="SUPFAM" id="SSF52540">
    <property type="entry name" value="P-loop containing nucleoside triphosphate hydrolases"/>
    <property type="match status" value="2"/>
</dbReference>
<evidence type="ECO:0000256" key="2">
    <source>
        <dbReference type="ARBA" id="ARBA00022801"/>
    </source>
</evidence>
<keyword evidence="2" id="KW-0378">Hydrolase</keyword>
<feature type="compositionally biased region" description="Gly residues" evidence="5">
    <location>
        <begin position="21"/>
        <end position="38"/>
    </location>
</feature>
<feature type="region of interest" description="Disordered" evidence="5">
    <location>
        <begin position="91"/>
        <end position="312"/>
    </location>
</feature>
<feature type="compositionally biased region" description="Low complexity" evidence="5">
    <location>
        <begin position="96"/>
        <end position="107"/>
    </location>
</feature>
<protein>
    <recommendedName>
        <fullName evidence="6">Helicase ATP-binding domain-containing protein</fullName>
    </recommendedName>
</protein>